<organism evidence="2 3">
    <name type="scientific">Achlya hypogyna</name>
    <name type="common">Oomycete</name>
    <name type="synonym">Protoachlya hypogyna</name>
    <dbReference type="NCBI Taxonomy" id="1202772"/>
    <lineage>
        <taxon>Eukaryota</taxon>
        <taxon>Sar</taxon>
        <taxon>Stramenopiles</taxon>
        <taxon>Oomycota</taxon>
        <taxon>Saprolegniomycetes</taxon>
        <taxon>Saprolegniales</taxon>
        <taxon>Achlyaceae</taxon>
        <taxon>Achlya</taxon>
    </lineage>
</organism>
<dbReference type="PANTHER" id="PTHR37066:SF1">
    <property type="entry name" value="LNS2_PITP DOMAIN-CONTAINING PROTEIN"/>
    <property type="match status" value="1"/>
</dbReference>
<dbReference type="AlphaFoldDB" id="A0A1V9YPM0"/>
<evidence type="ECO:0000313" key="3">
    <source>
        <dbReference type="Proteomes" id="UP000243579"/>
    </source>
</evidence>
<sequence length="263" mass="30727">MMMLARFRACRRPALAATKTTYGFTRHHQLQLVDIAYCYHELMQSHRDFTKMPSRFVVPSVAPWPESARGKEVNISAFRAFYRDGRLHDDIVADLDAINFVWDLREFKFQWLLRALETHRRLLRHLNVAQVFRVPEDDAWPKHTHGMPLGVIVHNVRSGALATTDEQKARLNALGFVWRSSKYCIPTYLDALRAFRERHGHVQVPFKFQVPVNDPSWPEHTRGIKLGILVRNLRRRKDCLTPEVRDSLNAIDFVWVVRPLPNA</sequence>
<evidence type="ECO:0000313" key="2">
    <source>
        <dbReference type="EMBL" id="OQR87654.1"/>
    </source>
</evidence>
<dbReference type="EMBL" id="JNBR01001429">
    <property type="protein sequence ID" value="OQR87654.1"/>
    <property type="molecule type" value="Genomic_DNA"/>
</dbReference>
<comment type="caution">
    <text evidence="2">The sequence shown here is derived from an EMBL/GenBank/DDBJ whole genome shotgun (WGS) entry which is preliminary data.</text>
</comment>
<proteinExistence type="predicted"/>
<dbReference type="Proteomes" id="UP000243579">
    <property type="component" value="Unassembled WGS sequence"/>
</dbReference>
<dbReference type="InterPro" id="IPR005114">
    <property type="entry name" value="Helicase_assoc"/>
</dbReference>
<accession>A0A1V9YPM0</accession>
<name>A0A1V9YPM0_ACHHY</name>
<protein>
    <recommendedName>
        <fullName evidence="1">Helicase-associated domain-containing protein</fullName>
    </recommendedName>
</protein>
<dbReference type="Pfam" id="PF03457">
    <property type="entry name" value="HA"/>
    <property type="match status" value="1"/>
</dbReference>
<gene>
    <name evidence="2" type="ORF">ACHHYP_08408</name>
</gene>
<evidence type="ECO:0000259" key="1">
    <source>
        <dbReference type="Pfam" id="PF03457"/>
    </source>
</evidence>
<reference evidence="2 3" key="1">
    <citation type="journal article" date="2014" name="Genome Biol. Evol.">
        <title>The secreted proteins of Achlya hypogyna and Thraustotheca clavata identify the ancestral oomycete secretome and reveal gene acquisitions by horizontal gene transfer.</title>
        <authorList>
            <person name="Misner I."/>
            <person name="Blouin N."/>
            <person name="Leonard G."/>
            <person name="Richards T.A."/>
            <person name="Lane C.E."/>
        </authorList>
    </citation>
    <scope>NUCLEOTIDE SEQUENCE [LARGE SCALE GENOMIC DNA]</scope>
    <source>
        <strain evidence="2 3">ATCC 48635</strain>
    </source>
</reference>
<feature type="domain" description="Helicase-associated" evidence="1">
    <location>
        <begin position="188"/>
        <end position="253"/>
    </location>
</feature>
<keyword evidence="3" id="KW-1185">Reference proteome</keyword>
<dbReference type="OrthoDB" id="61841at2759"/>
<dbReference type="PANTHER" id="PTHR37066">
    <property type="entry name" value="HELICASE-ASSOCIATED"/>
    <property type="match status" value="1"/>
</dbReference>